<dbReference type="RefSeq" id="WP_245035106.1">
    <property type="nucleotide sequence ID" value="NZ_CP095075.1"/>
</dbReference>
<dbReference type="Proteomes" id="UP000830326">
    <property type="component" value="Chromosome"/>
</dbReference>
<dbReference type="SUPFAM" id="SSF55781">
    <property type="entry name" value="GAF domain-like"/>
    <property type="match status" value="1"/>
</dbReference>
<reference evidence="3" key="1">
    <citation type="submission" date="2022-04" db="EMBL/GenBank/DDBJ databases">
        <title>Halobacillus sp. isolated from saltern.</title>
        <authorList>
            <person name="Won M."/>
            <person name="Lee C.-M."/>
            <person name="Woen H.-Y."/>
            <person name="Kwon S.-W."/>
        </authorList>
    </citation>
    <scope>NUCLEOTIDE SEQUENCE</scope>
    <source>
        <strain evidence="3">SSHM10-5</strain>
    </source>
</reference>
<dbReference type="InterPro" id="IPR003018">
    <property type="entry name" value="GAF"/>
</dbReference>
<evidence type="ECO:0000313" key="4">
    <source>
        <dbReference type="Proteomes" id="UP000830326"/>
    </source>
</evidence>
<accession>A0ABY4HFQ6</accession>
<name>A0ABY4HFQ6_9BACI</name>
<evidence type="ECO:0000313" key="3">
    <source>
        <dbReference type="EMBL" id="UOR13459.1"/>
    </source>
</evidence>
<dbReference type="SUPFAM" id="SSF52091">
    <property type="entry name" value="SpoIIaa-like"/>
    <property type="match status" value="1"/>
</dbReference>
<dbReference type="CDD" id="cd07041">
    <property type="entry name" value="STAS_RsbR_RsbS_like"/>
    <property type="match status" value="1"/>
</dbReference>
<dbReference type="Gene3D" id="3.30.750.24">
    <property type="entry name" value="STAS domain"/>
    <property type="match status" value="1"/>
</dbReference>
<dbReference type="PROSITE" id="PS50801">
    <property type="entry name" value="STAS"/>
    <property type="match status" value="1"/>
</dbReference>
<protein>
    <submittedName>
        <fullName evidence="3">GAF domain-containing protein</fullName>
    </submittedName>
</protein>
<dbReference type="Pfam" id="PF01740">
    <property type="entry name" value="STAS"/>
    <property type="match status" value="1"/>
</dbReference>
<proteinExistence type="predicted"/>
<gene>
    <name evidence="3" type="ORF">MUO15_08400</name>
</gene>
<dbReference type="EMBL" id="CP095075">
    <property type="protein sequence ID" value="UOR13459.1"/>
    <property type="molecule type" value="Genomic_DNA"/>
</dbReference>
<sequence>MDRRVLEAQDIKIHSFENFDDAATHILHLMSQFIGINTLFIAKNDGATNHILKVYNQADELVTEGSSLPFEDTFCKLSVTHGMEPLTISNIADHELTRELNVTKDLGGGSFIGIPIYLNNGNNYGTICGLDKQPFEYSEEHLELFQVMASLITYVLELEFANDQIEELSSPLVPITEGVGVLPILGHITEGRTENMLQSVLAKSQKYDLDHLVIDLSGVLDIDQTVHSFLQKLVYLLNVVGIETILTGIGPELSKKAVEFNITFEGVKRKANLEGALADIGFVLQKK</sequence>
<feature type="domain" description="STAS" evidence="2">
    <location>
        <begin position="169"/>
        <end position="280"/>
    </location>
</feature>
<keyword evidence="1" id="KW-0597">Phosphoprotein</keyword>
<organism evidence="3 4">
    <name type="scientific">Halobacillus amylolyticus</name>
    <dbReference type="NCBI Taxonomy" id="2932259"/>
    <lineage>
        <taxon>Bacteria</taxon>
        <taxon>Bacillati</taxon>
        <taxon>Bacillota</taxon>
        <taxon>Bacilli</taxon>
        <taxon>Bacillales</taxon>
        <taxon>Bacillaceae</taxon>
        <taxon>Halobacillus</taxon>
    </lineage>
</organism>
<dbReference type="InterPro" id="IPR051932">
    <property type="entry name" value="Bact_StressResp_Reg"/>
</dbReference>
<dbReference type="InterPro" id="IPR036513">
    <property type="entry name" value="STAS_dom_sf"/>
</dbReference>
<dbReference type="Gene3D" id="3.30.450.40">
    <property type="match status" value="1"/>
</dbReference>
<evidence type="ECO:0000259" key="2">
    <source>
        <dbReference type="PROSITE" id="PS50801"/>
    </source>
</evidence>
<dbReference type="PANTHER" id="PTHR33745:SF3">
    <property type="entry name" value="RSBT CO-ANTAGONIST PROTEIN RSBRC"/>
    <property type="match status" value="1"/>
</dbReference>
<dbReference type="PANTHER" id="PTHR33745">
    <property type="entry name" value="RSBT ANTAGONIST PROTEIN RSBS-RELATED"/>
    <property type="match status" value="1"/>
</dbReference>
<evidence type="ECO:0000256" key="1">
    <source>
        <dbReference type="ARBA" id="ARBA00022553"/>
    </source>
</evidence>
<keyword evidence="4" id="KW-1185">Reference proteome</keyword>
<dbReference type="Pfam" id="PF13185">
    <property type="entry name" value="GAF_2"/>
    <property type="match status" value="1"/>
</dbReference>
<dbReference type="InterPro" id="IPR029016">
    <property type="entry name" value="GAF-like_dom_sf"/>
</dbReference>
<dbReference type="InterPro" id="IPR002645">
    <property type="entry name" value="STAS_dom"/>
</dbReference>